<dbReference type="InterPro" id="IPR002885">
    <property type="entry name" value="PPR_rpt"/>
</dbReference>
<dbReference type="Pfam" id="PF20431">
    <property type="entry name" value="E_motif"/>
    <property type="match status" value="1"/>
</dbReference>
<organism evidence="3 4">
    <name type="scientific">Escallonia rubra</name>
    <dbReference type="NCBI Taxonomy" id="112253"/>
    <lineage>
        <taxon>Eukaryota</taxon>
        <taxon>Viridiplantae</taxon>
        <taxon>Streptophyta</taxon>
        <taxon>Embryophyta</taxon>
        <taxon>Tracheophyta</taxon>
        <taxon>Spermatophyta</taxon>
        <taxon>Magnoliopsida</taxon>
        <taxon>eudicotyledons</taxon>
        <taxon>Gunneridae</taxon>
        <taxon>Pentapetalae</taxon>
        <taxon>asterids</taxon>
        <taxon>campanulids</taxon>
        <taxon>Escalloniales</taxon>
        <taxon>Escalloniaceae</taxon>
        <taxon>Escallonia</taxon>
    </lineage>
</organism>
<dbReference type="FunFam" id="1.25.40.10:FF:000427">
    <property type="entry name" value="Pentatricopeptide repeat-containing protein chloroplastic"/>
    <property type="match status" value="1"/>
</dbReference>
<dbReference type="Proteomes" id="UP001187471">
    <property type="component" value="Unassembled WGS sequence"/>
</dbReference>
<evidence type="ECO:0000313" key="3">
    <source>
        <dbReference type="EMBL" id="KAK2994626.1"/>
    </source>
</evidence>
<dbReference type="NCBIfam" id="TIGR00756">
    <property type="entry name" value="PPR"/>
    <property type="match status" value="1"/>
</dbReference>
<dbReference type="PROSITE" id="PS51375">
    <property type="entry name" value="PPR"/>
    <property type="match status" value="1"/>
</dbReference>
<keyword evidence="1" id="KW-0677">Repeat</keyword>
<dbReference type="PANTHER" id="PTHR47926">
    <property type="entry name" value="PENTATRICOPEPTIDE REPEAT-CONTAINING PROTEIN"/>
    <property type="match status" value="1"/>
</dbReference>
<evidence type="ECO:0000256" key="2">
    <source>
        <dbReference type="PROSITE-ProRule" id="PRU00708"/>
    </source>
</evidence>
<protein>
    <recommendedName>
        <fullName evidence="5">Chlororespiratory reduction 4</fullName>
    </recommendedName>
</protein>
<feature type="repeat" description="PPR" evidence="2">
    <location>
        <begin position="163"/>
        <end position="197"/>
    </location>
</feature>
<accession>A0AA88S285</accession>
<dbReference type="InterPro" id="IPR011990">
    <property type="entry name" value="TPR-like_helical_dom_sf"/>
</dbReference>
<dbReference type="Pfam" id="PF13041">
    <property type="entry name" value="PPR_2"/>
    <property type="match status" value="1"/>
</dbReference>
<dbReference type="AlphaFoldDB" id="A0AA88S285"/>
<dbReference type="InterPro" id="IPR046960">
    <property type="entry name" value="PPR_At4g14850-like_plant"/>
</dbReference>
<evidence type="ECO:0000313" key="4">
    <source>
        <dbReference type="Proteomes" id="UP001187471"/>
    </source>
</evidence>
<evidence type="ECO:0008006" key="5">
    <source>
        <dbReference type="Google" id="ProtNLM"/>
    </source>
</evidence>
<dbReference type="FunFam" id="1.25.40.10:FF:000242">
    <property type="entry name" value="Pentatricopeptide repeat-containing protein"/>
    <property type="match status" value="1"/>
</dbReference>
<gene>
    <name evidence="3" type="ORF">RJ640_025680</name>
</gene>
<dbReference type="GO" id="GO:0003723">
    <property type="term" value="F:RNA binding"/>
    <property type="evidence" value="ECO:0007669"/>
    <property type="project" value="InterPro"/>
</dbReference>
<proteinExistence type="predicted"/>
<name>A0AA88S285_9ASTE</name>
<dbReference type="Pfam" id="PF01535">
    <property type="entry name" value="PPR"/>
    <property type="match status" value="3"/>
</dbReference>
<dbReference type="GO" id="GO:0009451">
    <property type="term" value="P:RNA modification"/>
    <property type="evidence" value="ECO:0007669"/>
    <property type="project" value="InterPro"/>
</dbReference>
<keyword evidence="4" id="KW-1185">Reference proteome</keyword>
<dbReference type="Gene3D" id="1.25.40.10">
    <property type="entry name" value="Tetratricopeptide repeat domain"/>
    <property type="match status" value="2"/>
</dbReference>
<sequence>MVRLPQLSANRIYPAKSFNNLNFASNPTKQQCPSLLKSNAILRFRALSQLHFATDSKTCVPLSWNSLIRGFATSKGESQREAIWAFIAMRRSEAIPNELTYPFLFKACAALLALEEGRQVQSDVLKRGLGSNIYVQNTLIHFYGSCSKTVDARLVFDEMLIRTVVSWNSIISACVESSQFCDAVGLLGNMRDGGHEPDETTMVILLSACAELGNLSLGRWIHSQVIEKGLIVNCKLGTALVDMYAKCGAVDYASLVFHRMPERNVWTWSTMILGHAGLVEDGKRFFDEMKHVHGIKPMMLHYGAMVDVLGRASCLEEAFAFVMNMPIEPDAIVWRTLLNCCNIHAKNDYDGVGEKARKRLLELEPRRSGNFLMVANKYAEVGMWAQAAHVRNGMRDMGLKKMAGESCIEVHGSILRFVSGDSFQLNRDGILLLLDGLNLHMKLVEYELSSFVIL</sequence>
<evidence type="ECO:0000256" key="1">
    <source>
        <dbReference type="ARBA" id="ARBA00022737"/>
    </source>
</evidence>
<dbReference type="PANTHER" id="PTHR47926:SF347">
    <property type="entry name" value="PENTATRICOPEPTIDE REPEAT-CONTAINING PROTEIN"/>
    <property type="match status" value="1"/>
</dbReference>
<dbReference type="EMBL" id="JAVXUO010000184">
    <property type="protein sequence ID" value="KAK2994626.1"/>
    <property type="molecule type" value="Genomic_DNA"/>
</dbReference>
<reference evidence="3" key="1">
    <citation type="submission" date="2022-12" db="EMBL/GenBank/DDBJ databases">
        <title>Draft genome assemblies for two species of Escallonia (Escalloniales).</title>
        <authorList>
            <person name="Chanderbali A."/>
            <person name="Dervinis C."/>
            <person name="Anghel I."/>
            <person name="Soltis D."/>
            <person name="Soltis P."/>
            <person name="Zapata F."/>
        </authorList>
    </citation>
    <scope>NUCLEOTIDE SEQUENCE</scope>
    <source>
        <strain evidence="3">UCBG92.1500</strain>
        <tissue evidence="3">Leaf</tissue>
    </source>
</reference>
<dbReference type="InterPro" id="IPR046848">
    <property type="entry name" value="E_motif"/>
</dbReference>
<comment type="caution">
    <text evidence="3">The sequence shown here is derived from an EMBL/GenBank/DDBJ whole genome shotgun (WGS) entry which is preliminary data.</text>
</comment>